<dbReference type="PROSITE" id="PS00498">
    <property type="entry name" value="TYROSINASE_2"/>
    <property type="match status" value="1"/>
</dbReference>
<evidence type="ECO:0000256" key="2">
    <source>
        <dbReference type="ARBA" id="ARBA00023008"/>
    </source>
</evidence>
<dbReference type="AlphaFoldDB" id="A0A814MII4"/>
<evidence type="ECO:0000259" key="4">
    <source>
        <dbReference type="PROSITE" id="PS00498"/>
    </source>
</evidence>
<evidence type="ECO:0000313" key="7">
    <source>
        <dbReference type="Proteomes" id="UP000663829"/>
    </source>
</evidence>
<evidence type="ECO:0000259" key="3">
    <source>
        <dbReference type="PROSITE" id="PS00497"/>
    </source>
</evidence>
<dbReference type="GO" id="GO:0046872">
    <property type="term" value="F:metal ion binding"/>
    <property type="evidence" value="ECO:0007669"/>
    <property type="project" value="UniProtKB-KW"/>
</dbReference>
<dbReference type="InterPro" id="IPR002227">
    <property type="entry name" value="Tyrosinase_Cu-bd"/>
</dbReference>
<dbReference type="InterPro" id="IPR008922">
    <property type="entry name" value="Di-copper_centre_dom_sf"/>
</dbReference>
<gene>
    <name evidence="5" type="ORF">GPM918_LOCUS17717</name>
    <name evidence="6" type="ORF">SRO942_LOCUS17718</name>
</gene>
<feature type="domain" description="Tyrosinase copper-binding" evidence="4">
    <location>
        <begin position="597"/>
        <end position="608"/>
    </location>
</feature>
<dbReference type="PRINTS" id="PR00092">
    <property type="entry name" value="TYROSINASE"/>
</dbReference>
<evidence type="ECO:0000313" key="5">
    <source>
        <dbReference type="EMBL" id="CAF1079969.1"/>
    </source>
</evidence>
<dbReference type="InterPro" id="IPR050316">
    <property type="entry name" value="Tyrosinase/Hemocyanin"/>
</dbReference>
<name>A0A814MII4_9BILA</name>
<dbReference type="Proteomes" id="UP000681722">
    <property type="component" value="Unassembled WGS sequence"/>
</dbReference>
<dbReference type="Gene3D" id="1.10.1280.10">
    <property type="entry name" value="Di-copper center containing domain from catechol oxidase"/>
    <property type="match status" value="1"/>
</dbReference>
<dbReference type="Proteomes" id="UP000663829">
    <property type="component" value="Unassembled WGS sequence"/>
</dbReference>
<dbReference type="PROSITE" id="PS00497">
    <property type="entry name" value="TYROSINASE_1"/>
    <property type="match status" value="1"/>
</dbReference>
<dbReference type="OrthoDB" id="6132182at2759"/>
<protein>
    <recommendedName>
        <fullName evidence="3 4">Tyrosinase copper-binding domain-containing protein</fullName>
    </recommendedName>
</protein>
<comment type="caution">
    <text evidence="5">The sequence shown here is derived from an EMBL/GenBank/DDBJ whole genome shotgun (WGS) entry which is preliminary data.</text>
</comment>
<organism evidence="5 7">
    <name type="scientific">Didymodactylos carnosus</name>
    <dbReference type="NCBI Taxonomy" id="1234261"/>
    <lineage>
        <taxon>Eukaryota</taxon>
        <taxon>Metazoa</taxon>
        <taxon>Spiralia</taxon>
        <taxon>Gnathifera</taxon>
        <taxon>Rotifera</taxon>
        <taxon>Eurotatoria</taxon>
        <taxon>Bdelloidea</taxon>
        <taxon>Philodinida</taxon>
        <taxon>Philodinidae</taxon>
        <taxon>Didymodactylos</taxon>
    </lineage>
</organism>
<dbReference type="SUPFAM" id="SSF48056">
    <property type="entry name" value="Di-copper centre-containing domain"/>
    <property type="match status" value="1"/>
</dbReference>
<dbReference type="Pfam" id="PF00264">
    <property type="entry name" value="Tyrosinase"/>
    <property type="match status" value="1"/>
</dbReference>
<dbReference type="EMBL" id="CAJNOQ010004946">
    <property type="protein sequence ID" value="CAF1079969.1"/>
    <property type="molecule type" value="Genomic_DNA"/>
</dbReference>
<reference evidence="5" key="1">
    <citation type="submission" date="2021-02" db="EMBL/GenBank/DDBJ databases">
        <authorList>
            <person name="Nowell W R."/>
        </authorList>
    </citation>
    <scope>NUCLEOTIDE SEQUENCE</scope>
</reference>
<sequence>MQKPIMFIIKYLIIVIFAHITGFSLANSVYSLPTQLKPEYSIAHDPGKEQEMFYSAYIATVRIYRPYLCQFDFAIQININETTECVSNSNALNYEYSFTVQLDSKHIETSVIRNLAIKCPFINCSLSSFSIKHIHIDSNAQLRSENKIQCSIDNSTQWFKIIEHQYTVSEPITMKCKTFDSCKQSKSMIKQGLSNFQLKYSSADSSNYPSCSVERRLSDELTTNFEETIHSLNKVIPNVENRFEKVDRTEQLSIHVQNKVTDYNDYTNNNIYQPIVPITDIHQIRTNQLSFTEKDSGTNASHSLLQDDTNIGGLLNWNTLPDVKVVSSSNGETQFIVPASMSNRIPPGTRVRKNVKNLSAQEKGDFVEAVLKLKATLSPYNNSYTYYDQFVAWHQKTVAESTSSGIGIAHHSPAFLPWHRKMLLLFEDALCEVSAKNITVPFWDWTDPASTGAVFTDDFMGSGGVLEQGYAVVSGPFRKGIWQINIYSQMPGHSQRCPFPYLVRGLGDFSGNHYPVYLPTVAHVAQALTATHYDVPPYNKQSPLAQSFRNTIEGFDPPDQKIQHLHNVVHDWVAGIFILNDKIWEGSMEPLDVSPNDPVFFLNHANIDRLWSEWEKNHPNEYAPVIDEHYGINRGDKMIPFVHYLNHTRMKRHGVTPGSMLEILSLGYIYE</sequence>
<dbReference type="PANTHER" id="PTHR11474">
    <property type="entry name" value="TYROSINASE FAMILY MEMBER"/>
    <property type="match status" value="1"/>
</dbReference>
<dbReference type="PANTHER" id="PTHR11474:SF126">
    <property type="entry name" value="TYROSINASE-LIKE PROTEIN TYR-1-RELATED"/>
    <property type="match status" value="1"/>
</dbReference>
<feature type="domain" description="Tyrosinase copper-binding" evidence="3">
    <location>
        <begin position="410"/>
        <end position="427"/>
    </location>
</feature>
<keyword evidence="7" id="KW-1185">Reference proteome</keyword>
<proteinExistence type="predicted"/>
<evidence type="ECO:0000256" key="1">
    <source>
        <dbReference type="ARBA" id="ARBA00022723"/>
    </source>
</evidence>
<dbReference type="GO" id="GO:0016491">
    <property type="term" value="F:oxidoreductase activity"/>
    <property type="evidence" value="ECO:0007669"/>
    <property type="project" value="InterPro"/>
</dbReference>
<evidence type="ECO:0000313" key="6">
    <source>
        <dbReference type="EMBL" id="CAF3846053.1"/>
    </source>
</evidence>
<dbReference type="EMBL" id="CAJOBC010004948">
    <property type="protein sequence ID" value="CAF3846053.1"/>
    <property type="molecule type" value="Genomic_DNA"/>
</dbReference>
<accession>A0A814MII4</accession>
<keyword evidence="1" id="KW-0479">Metal-binding</keyword>
<keyword evidence="2" id="KW-0186">Copper</keyword>